<protein>
    <submittedName>
        <fullName evidence="1">Uncharacterized protein</fullName>
    </submittedName>
</protein>
<evidence type="ECO:0000313" key="1">
    <source>
        <dbReference type="EMBL" id="ACI11998.1"/>
    </source>
</evidence>
<name>B5RK08_KLEV3</name>
<dbReference type="BioCyc" id="KPNE507522:GI0B-5618-MONOMER"/>
<organism evidence="1 2">
    <name type="scientific">Klebsiella variicola (strain 342)</name>
    <name type="common">Klebsiella pneumoniae</name>
    <dbReference type="NCBI Taxonomy" id="507522"/>
    <lineage>
        <taxon>Bacteria</taxon>
        <taxon>Pseudomonadati</taxon>
        <taxon>Pseudomonadota</taxon>
        <taxon>Gammaproteobacteria</taxon>
        <taxon>Enterobacterales</taxon>
        <taxon>Enterobacteriaceae</taxon>
        <taxon>Klebsiella/Raoultella group</taxon>
        <taxon>Klebsiella</taxon>
        <taxon>Klebsiella pneumoniae complex</taxon>
    </lineage>
</organism>
<proteinExistence type="predicted"/>
<keyword evidence="1" id="KW-0614">Plasmid</keyword>
<reference evidence="1 2" key="1">
    <citation type="journal article" date="2008" name="PLoS Genet.">
        <title>Complete genome sequence of the N2-fixing broad host range endophyte Klebsiella pneumoniae 342 and virulence predictions verified in mice.</title>
        <authorList>
            <person name="Fouts D.E."/>
            <person name="Tyler H.L."/>
            <person name="DeBoy R.T."/>
            <person name="Daugherty S."/>
            <person name="Ren Q."/>
            <person name="Badger J.H."/>
            <person name="Durkin A.S."/>
            <person name="Huot H."/>
            <person name="Shrivastava S."/>
            <person name="Kothari S."/>
            <person name="Dodson R.J."/>
            <person name="Mohamoud Y."/>
            <person name="Khouri H."/>
            <person name="Roesch L.F."/>
            <person name="Krogfelt K.A."/>
            <person name="Struve C."/>
            <person name="Triplett E.W."/>
            <person name="Methe B.A."/>
        </authorList>
    </citation>
    <scope>NUCLEOTIDE SEQUENCE [LARGE SCALE GENOMIC DNA]</scope>
    <source>
        <strain evidence="1 2">342</strain>
        <plasmid evidence="2">Plasmid pKP187</plasmid>
    </source>
</reference>
<dbReference type="HOGENOM" id="CLU_1401971_0_0_6"/>
<dbReference type="EMBL" id="CP000965">
    <property type="protein sequence ID" value="ACI11998.1"/>
    <property type="molecule type" value="Genomic_DNA"/>
</dbReference>
<evidence type="ECO:0000313" key="2">
    <source>
        <dbReference type="Proteomes" id="UP000001734"/>
    </source>
</evidence>
<gene>
    <name evidence="1" type="ordered locus">KPK_A0084</name>
</gene>
<dbReference type="Proteomes" id="UP000001734">
    <property type="component" value="Plasmid pKP187"/>
</dbReference>
<dbReference type="AlphaFoldDB" id="B5RK08"/>
<sequence>MTLWPSGDNEAGEKVMSLMSVSQYAKHAGMSRQALYNWESHEGFPARVDGKIDQEACDTYLARYRSASDPRTKNARGKTRPAPAGEVQGNMLVEMSVAEIKRIIASGISRVAGMDPDERAQVAAKAVELFVSEGPYNPPVTFGCYRLSIVETPDDEIGQIIAGGAFGLSAYDVIYECRDYTLTLMSDETEETAMRRVIPSLLYALADDTD</sequence>
<geneLocation type="plasmid" evidence="1 2">
    <name>pKP187</name>
</geneLocation>
<accession>B5RK08</accession>
<dbReference type="KEGG" id="kpe:KPK_A0084"/>